<dbReference type="EMBL" id="VIKT02000005">
    <property type="protein sequence ID" value="NHF62484.1"/>
    <property type="molecule type" value="Genomic_DNA"/>
</dbReference>
<name>A0A9E5JMQ1_9MICO</name>
<comment type="caution">
    <text evidence="1">The sequence shown here is derived from an EMBL/GenBank/DDBJ whole genome shotgun (WGS) entry which is preliminary data.</text>
</comment>
<dbReference type="Proteomes" id="UP000818266">
    <property type="component" value="Unassembled WGS sequence"/>
</dbReference>
<organism evidence="1 2">
    <name type="scientific">Microcella pacifica</name>
    <dbReference type="NCBI Taxonomy" id="2591847"/>
    <lineage>
        <taxon>Bacteria</taxon>
        <taxon>Bacillati</taxon>
        <taxon>Actinomycetota</taxon>
        <taxon>Actinomycetes</taxon>
        <taxon>Micrococcales</taxon>
        <taxon>Microbacteriaceae</taxon>
        <taxon>Microcella</taxon>
    </lineage>
</organism>
<evidence type="ECO:0000313" key="1">
    <source>
        <dbReference type="EMBL" id="NHF62484.1"/>
    </source>
</evidence>
<reference evidence="1 2" key="1">
    <citation type="submission" date="2020-03" db="EMBL/GenBank/DDBJ databases">
        <title>Chryseoglobus sp. isolated from a deep-sea seamount.</title>
        <authorList>
            <person name="Zhang D.-C."/>
        </authorList>
    </citation>
    <scope>NUCLEOTIDE SEQUENCE [LARGE SCALE GENOMIC DNA]</scope>
    <source>
        <strain evidence="1 2">KN1116</strain>
    </source>
</reference>
<dbReference type="AlphaFoldDB" id="A0A9E5JMQ1"/>
<proteinExistence type="predicted"/>
<gene>
    <name evidence="1" type="ORF">FK219_004385</name>
</gene>
<evidence type="ECO:0000313" key="2">
    <source>
        <dbReference type="Proteomes" id="UP000818266"/>
    </source>
</evidence>
<keyword evidence="2" id="KW-1185">Reference proteome</keyword>
<protein>
    <submittedName>
        <fullName evidence="1">Uncharacterized protein</fullName>
    </submittedName>
</protein>
<dbReference type="RefSeq" id="WP_165638045.1">
    <property type="nucleotide sequence ID" value="NZ_VIKT02000005.1"/>
</dbReference>
<accession>A0A9E5JMQ1</accession>
<sequence>MDARIANARDAEPASLITPAHVAEMAQLVESGALTDRLARRSSPW</sequence>